<protein>
    <submittedName>
        <fullName evidence="1">Uncharacterized protein</fullName>
    </submittedName>
</protein>
<sequence>MIGDLSRRAQHLAWDTSFVCIQDLHTSPFHELVIARSK</sequence>
<name>A0A382RQK2_9ZZZZ</name>
<dbReference type="EMBL" id="UINC01123452">
    <property type="protein sequence ID" value="SVC99936.1"/>
    <property type="molecule type" value="Genomic_DNA"/>
</dbReference>
<organism evidence="1">
    <name type="scientific">marine metagenome</name>
    <dbReference type="NCBI Taxonomy" id="408172"/>
    <lineage>
        <taxon>unclassified sequences</taxon>
        <taxon>metagenomes</taxon>
        <taxon>ecological metagenomes</taxon>
    </lineage>
</organism>
<gene>
    <name evidence="1" type="ORF">METZ01_LOCUS352790</name>
</gene>
<evidence type="ECO:0000313" key="1">
    <source>
        <dbReference type="EMBL" id="SVC99936.1"/>
    </source>
</evidence>
<proteinExistence type="predicted"/>
<reference evidence="1" key="1">
    <citation type="submission" date="2018-05" db="EMBL/GenBank/DDBJ databases">
        <authorList>
            <person name="Lanie J.A."/>
            <person name="Ng W.-L."/>
            <person name="Kazmierczak K.M."/>
            <person name="Andrzejewski T.M."/>
            <person name="Davidsen T.M."/>
            <person name="Wayne K.J."/>
            <person name="Tettelin H."/>
            <person name="Glass J.I."/>
            <person name="Rusch D."/>
            <person name="Podicherti R."/>
            <person name="Tsui H.-C.T."/>
            <person name="Winkler M.E."/>
        </authorList>
    </citation>
    <scope>NUCLEOTIDE SEQUENCE</scope>
</reference>
<accession>A0A382RQK2</accession>
<dbReference type="AlphaFoldDB" id="A0A382RQK2"/>